<protein>
    <submittedName>
        <fullName evidence="2">Uncharacterized protein</fullName>
    </submittedName>
</protein>
<feature type="compositionally biased region" description="Basic and acidic residues" evidence="1">
    <location>
        <begin position="59"/>
        <end position="82"/>
    </location>
</feature>
<dbReference type="PANTHER" id="PTHR34356:SF1">
    <property type="entry name" value="ANTIGENIC HEAT-STABLE PROTEIN"/>
    <property type="match status" value="1"/>
</dbReference>
<dbReference type="Proteomes" id="UP000238479">
    <property type="component" value="Chromosome 5"/>
</dbReference>
<proteinExistence type="predicted"/>
<evidence type="ECO:0000313" key="2">
    <source>
        <dbReference type="EMBL" id="PRQ28304.1"/>
    </source>
</evidence>
<keyword evidence="3" id="KW-1185">Reference proteome</keyword>
<dbReference type="STRING" id="74649.A0A2P6Q2C6"/>
<evidence type="ECO:0000313" key="3">
    <source>
        <dbReference type="Proteomes" id="UP000238479"/>
    </source>
</evidence>
<evidence type="ECO:0000256" key="1">
    <source>
        <dbReference type="SAM" id="MobiDB-lite"/>
    </source>
</evidence>
<dbReference type="PANTHER" id="PTHR34356">
    <property type="entry name" value="ANTIGENIC HEAT-STABLE PROTEIN"/>
    <property type="match status" value="1"/>
</dbReference>
<organism evidence="2 3">
    <name type="scientific">Rosa chinensis</name>
    <name type="common">China rose</name>
    <dbReference type="NCBI Taxonomy" id="74649"/>
    <lineage>
        <taxon>Eukaryota</taxon>
        <taxon>Viridiplantae</taxon>
        <taxon>Streptophyta</taxon>
        <taxon>Embryophyta</taxon>
        <taxon>Tracheophyta</taxon>
        <taxon>Spermatophyta</taxon>
        <taxon>Magnoliopsida</taxon>
        <taxon>eudicotyledons</taxon>
        <taxon>Gunneridae</taxon>
        <taxon>Pentapetalae</taxon>
        <taxon>rosids</taxon>
        <taxon>fabids</taxon>
        <taxon>Rosales</taxon>
        <taxon>Rosaceae</taxon>
        <taxon>Rosoideae</taxon>
        <taxon>Rosoideae incertae sedis</taxon>
        <taxon>Rosa</taxon>
    </lineage>
</organism>
<gene>
    <name evidence="2" type="ORF">RchiOBHm_Chr5g0001621</name>
</gene>
<dbReference type="AlphaFoldDB" id="A0A2P6Q2C6"/>
<accession>A0A2P6Q2C6</accession>
<feature type="region of interest" description="Disordered" evidence="1">
    <location>
        <begin position="45"/>
        <end position="82"/>
    </location>
</feature>
<reference evidence="2 3" key="1">
    <citation type="journal article" date="2018" name="Nat. Genet.">
        <title>The Rosa genome provides new insights in the design of modern roses.</title>
        <authorList>
            <person name="Bendahmane M."/>
        </authorList>
    </citation>
    <scope>NUCLEOTIDE SEQUENCE [LARGE SCALE GENOMIC DNA]</scope>
    <source>
        <strain evidence="3">cv. Old Blush</strain>
    </source>
</reference>
<sequence length="82" mass="9417">MGRELETQVLENASKFVWELILDNNGMGKEINQTVERVFCKLSDHEPPLFPPQEDADDANVKDNAREESRAEKEEGREVKIC</sequence>
<name>A0A2P6Q2C6_ROSCH</name>
<dbReference type="Gramene" id="PRQ28304">
    <property type="protein sequence ID" value="PRQ28304"/>
    <property type="gene ID" value="RchiOBHm_Chr5g0001621"/>
</dbReference>
<dbReference type="EMBL" id="PDCK01000043">
    <property type="protein sequence ID" value="PRQ28304.1"/>
    <property type="molecule type" value="Genomic_DNA"/>
</dbReference>
<comment type="caution">
    <text evidence="2">The sequence shown here is derived from an EMBL/GenBank/DDBJ whole genome shotgun (WGS) entry which is preliminary data.</text>
</comment>